<dbReference type="Proteomes" id="UP000582659">
    <property type="component" value="Unassembled WGS sequence"/>
</dbReference>
<dbReference type="OrthoDB" id="10619682at2759"/>
<protein>
    <submittedName>
        <fullName evidence="3">(pine wood nematode) hypothetical protein</fullName>
    </submittedName>
</protein>
<keyword evidence="4" id="KW-1185">Reference proteome</keyword>
<evidence type="ECO:0000313" key="4">
    <source>
        <dbReference type="Proteomes" id="UP000659654"/>
    </source>
</evidence>
<gene>
    <name evidence="3" type="ORF">BXYJ_LOCUS5391</name>
</gene>
<accession>A0A7I8WZ87</accession>
<evidence type="ECO:0000313" key="3">
    <source>
        <dbReference type="EMBL" id="CAD5217998.1"/>
    </source>
</evidence>
<dbReference type="SUPFAM" id="SSF50630">
    <property type="entry name" value="Acid proteases"/>
    <property type="match status" value="1"/>
</dbReference>
<dbReference type="Pfam" id="PF00026">
    <property type="entry name" value="Asp"/>
    <property type="match status" value="1"/>
</dbReference>
<dbReference type="Proteomes" id="UP000659654">
    <property type="component" value="Unassembled WGS sequence"/>
</dbReference>
<sequence length="243" mass="27373">MAQTGKVRTGAVWNVTTVRGLIQWQKTYHFTSEKYQKCGKMPPFPTKKLLFELPFPSQKDSKSTGIGFFNYRKEDFIAKVKAIPSPDGHWVAKIDKFRIGDSQTFANFEATISTTLHGISLPSALFNTVVRTLGAKYNRENGTYSVDCGKSLNLVLEINGAKIEVPLEAYTLKTKEGCTLLLKSHAESKQIVLGQAYFMERGVCLDYDNDEIHFHHDYPVGYPIKEGLTRINGGFAYVTKRDM</sequence>
<evidence type="ECO:0000256" key="1">
    <source>
        <dbReference type="ARBA" id="ARBA00007447"/>
    </source>
</evidence>
<feature type="domain" description="Peptidase A1" evidence="2">
    <location>
        <begin position="1"/>
        <end position="215"/>
    </location>
</feature>
<organism evidence="3 4">
    <name type="scientific">Bursaphelenchus xylophilus</name>
    <name type="common">Pinewood nematode worm</name>
    <name type="synonym">Aphelenchoides xylophilus</name>
    <dbReference type="NCBI Taxonomy" id="6326"/>
    <lineage>
        <taxon>Eukaryota</taxon>
        <taxon>Metazoa</taxon>
        <taxon>Ecdysozoa</taxon>
        <taxon>Nematoda</taxon>
        <taxon>Chromadorea</taxon>
        <taxon>Rhabditida</taxon>
        <taxon>Tylenchina</taxon>
        <taxon>Tylenchomorpha</taxon>
        <taxon>Aphelenchoidea</taxon>
        <taxon>Aphelenchoididae</taxon>
        <taxon>Bursaphelenchus</taxon>
    </lineage>
</organism>
<dbReference type="PANTHER" id="PTHR47966:SF51">
    <property type="entry name" value="BETA-SITE APP-CLEAVING ENZYME, ISOFORM A-RELATED"/>
    <property type="match status" value="1"/>
</dbReference>
<dbReference type="SMR" id="A0A7I8WZ87"/>
<dbReference type="GO" id="GO:0004190">
    <property type="term" value="F:aspartic-type endopeptidase activity"/>
    <property type="evidence" value="ECO:0007669"/>
    <property type="project" value="InterPro"/>
</dbReference>
<comment type="caution">
    <text evidence="3">The sequence shown here is derived from an EMBL/GenBank/DDBJ whole genome shotgun (WGS) entry which is preliminary data.</text>
</comment>
<dbReference type="EMBL" id="CAJFCV020000002">
    <property type="protein sequence ID" value="CAG9102347.1"/>
    <property type="molecule type" value="Genomic_DNA"/>
</dbReference>
<name>A0A7I8WZ87_BURXY</name>
<dbReference type="AlphaFoldDB" id="A0A7I8WZ87"/>
<dbReference type="InterPro" id="IPR001461">
    <property type="entry name" value="Aspartic_peptidase_A1"/>
</dbReference>
<proteinExistence type="inferred from homology"/>
<dbReference type="PANTHER" id="PTHR47966">
    <property type="entry name" value="BETA-SITE APP-CLEAVING ENZYME, ISOFORM A-RELATED"/>
    <property type="match status" value="1"/>
</dbReference>
<comment type="similarity">
    <text evidence="1">Belongs to the peptidase A1 family.</text>
</comment>
<dbReference type="EMBL" id="CAJFDI010000002">
    <property type="protein sequence ID" value="CAD5217998.1"/>
    <property type="molecule type" value="Genomic_DNA"/>
</dbReference>
<reference evidence="3" key="1">
    <citation type="submission" date="2020-09" db="EMBL/GenBank/DDBJ databases">
        <authorList>
            <person name="Kikuchi T."/>
        </authorList>
    </citation>
    <scope>NUCLEOTIDE SEQUENCE</scope>
    <source>
        <strain evidence="3">Ka4C1</strain>
    </source>
</reference>
<dbReference type="Gene3D" id="2.40.70.10">
    <property type="entry name" value="Acid Proteases"/>
    <property type="match status" value="1"/>
</dbReference>
<dbReference type="GO" id="GO:0006508">
    <property type="term" value="P:proteolysis"/>
    <property type="evidence" value="ECO:0007669"/>
    <property type="project" value="InterPro"/>
</dbReference>
<dbReference type="PROSITE" id="PS51767">
    <property type="entry name" value="PEPTIDASE_A1"/>
    <property type="match status" value="1"/>
</dbReference>
<dbReference type="InterPro" id="IPR021109">
    <property type="entry name" value="Peptidase_aspartic_dom_sf"/>
</dbReference>
<evidence type="ECO:0000259" key="2">
    <source>
        <dbReference type="PROSITE" id="PS51767"/>
    </source>
</evidence>
<dbReference type="InterPro" id="IPR033121">
    <property type="entry name" value="PEPTIDASE_A1"/>
</dbReference>